<dbReference type="PANTHER" id="PTHR43715:SF1">
    <property type="entry name" value="GDP-MANNOSE 4,6 DEHYDRATASE"/>
    <property type="match status" value="1"/>
</dbReference>
<evidence type="ECO:0000256" key="2">
    <source>
        <dbReference type="ARBA" id="ARBA00009263"/>
    </source>
</evidence>
<feature type="domain" description="NAD(P)-binding" evidence="5">
    <location>
        <begin position="3"/>
        <end position="260"/>
    </location>
</feature>
<dbReference type="GO" id="GO:0042351">
    <property type="term" value="P:'de novo' GDP-L-fucose biosynthetic process"/>
    <property type="evidence" value="ECO:0007669"/>
    <property type="project" value="TreeGrafter"/>
</dbReference>
<dbReference type="Gene3D" id="3.90.25.10">
    <property type="entry name" value="UDP-galactose 4-epimerase, domain 1"/>
    <property type="match status" value="1"/>
</dbReference>
<evidence type="ECO:0000256" key="1">
    <source>
        <dbReference type="ARBA" id="ARBA00001937"/>
    </source>
</evidence>
<dbReference type="SUPFAM" id="SSF51735">
    <property type="entry name" value="NAD(P)-binding Rossmann-fold domains"/>
    <property type="match status" value="1"/>
</dbReference>
<evidence type="ECO:0000313" key="6">
    <source>
        <dbReference type="EMBL" id="SVC41870.1"/>
    </source>
</evidence>
<dbReference type="PANTHER" id="PTHR43715">
    <property type="entry name" value="GDP-MANNOSE 4,6-DEHYDRATASE"/>
    <property type="match status" value="1"/>
</dbReference>
<comment type="cofactor">
    <cofactor evidence="1">
        <name>NADP(+)</name>
        <dbReference type="ChEBI" id="CHEBI:58349"/>
    </cofactor>
</comment>
<organism evidence="6">
    <name type="scientific">marine metagenome</name>
    <dbReference type="NCBI Taxonomy" id="408172"/>
    <lineage>
        <taxon>unclassified sequences</taxon>
        <taxon>metagenomes</taxon>
        <taxon>ecological metagenomes</taxon>
    </lineage>
</organism>
<dbReference type="AlphaFoldDB" id="A0A382LZ58"/>
<reference evidence="6" key="1">
    <citation type="submission" date="2018-05" db="EMBL/GenBank/DDBJ databases">
        <authorList>
            <person name="Lanie J.A."/>
            <person name="Ng W.-L."/>
            <person name="Kazmierczak K.M."/>
            <person name="Andrzejewski T.M."/>
            <person name="Davidsen T.M."/>
            <person name="Wayne K.J."/>
            <person name="Tettelin H."/>
            <person name="Glass J.I."/>
            <person name="Rusch D."/>
            <person name="Podicherti R."/>
            <person name="Tsui H.-C.T."/>
            <person name="Winkler M.E."/>
        </authorList>
    </citation>
    <scope>NUCLEOTIDE SEQUENCE</scope>
</reference>
<dbReference type="GO" id="GO:0008446">
    <property type="term" value="F:GDP-mannose 4,6-dehydratase activity"/>
    <property type="evidence" value="ECO:0007669"/>
    <property type="project" value="UniProtKB-EC"/>
</dbReference>
<evidence type="ECO:0000256" key="3">
    <source>
        <dbReference type="ARBA" id="ARBA00011989"/>
    </source>
</evidence>
<dbReference type="InterPro" id="IPR016040">
    <property type="entry name" value="NAD(P)-bd_dom"/>
</dbReference>
<dbReference type="Pfam" id="PF16363">
    <property type="entry name" value="GDP_Man_Dehyd"/>
    <property type="match status" value="1"/>
</dbReference>
<dbReference type="FunFam" id="3.40.50.720:FF:000924">
    <property type="entry name" value="GDP-mannose 4,6 dehydratase"/>
    <property type="match status" value="1"/>
</dbReference>
<accession>A0A382LZ58</accession>
<dbReference type="InterPro" id="IPR036291">
    <property type="entry name" value="NAD(P)-bd_dom_sf"/>
</dbReference>
<dbReference type="Gene3D" id="3.40.50.720">
    <property type="entry name" value="NAD(P)-binding Rossmann-like Domain"/>
    <property type="match status" value="1"/>
</dbReference>
<gene>
    <name evidence="6" type="ORF">METZ01_LOCUS294724</name>
</gene>
<dbReference type="InterPro" id="IPR006368">
    <property type="entry name" value="GDP_Man_deHydtase"/>
</dbReference>
<dbReference type="EC" id="4.2.1.47" evidence="3"/>
<evidence type="ECO:0000256" key="4">
    <source>
        <dbReference type="ARBA" id="ARBA00023239"/>
    </source>
</evidence>
<name>A0A382LZ58_9ZZZZ</name>
<comment type="similarity">
    <text evidence="2">Belongs to the NAD(P)-dependent epimerase/dehydratase family. GDP-mannose 4,6-dehydratase subfamily.</text>
</comment>
<keyword evidence="4" id="KW-0456">Lyase</keyword>
<protein>
    <recommendedName>
        <fullName evidence="3">GDP-mannose 4,6-dehydratase</fullName>
        <ecNumber evidence="3">4.2.1.47</ecNumber>
    </recommendedName>
</protein>
<evidence type="ECO:0000259" key="5">
    <source>
        <dbReference type="Pfam" id="PF16363"/>
    </source>
</evidence>
<proteinExistence type="inferred from homology"/>
<feature type="non-terminal residue" evidence="6">
    <location>
        <position position="1"/>
    </location>
</feature>
<dbReference type="EMBL" id="UINC01090168">
    <property type="protein sequence ID" value="SVC41870.1"/>
    <property type="molecule type" value="Genomic_DNA"/>
</dbReference>
<sequence length="272" mass="31516">ITDQIKWQQCSLTDKNDVTNLLEKNEPDEFYNLAAQSSVFRSYQDPILTLNFNILSVANILESIRKTNTLIKFYQASSGEMFGNVNTFPITENSTLYPVSPYAVSKCTAFWLTVNYRESFGMFCTSGISFNHESFLRNENFIIKKVLNTAFDILAGRKEFLEVGNIDIRRDFGFAPKYVEAMHLMMQHETPDHYILSSGKSVSLKEVIFYIFDNLEINRDKILINNDLFRPNEIMDIYGDASKAKKELNWKYEMSFFEVLDIIIAESLMNHT</sequence>